<dbReference type="AlphaFoldDB" id="A0A8H3E0I9"/>
<proteinExistence type="predicted"/>
<feature type="transmembrane region" description="Helical" evidence="6">
    <location>
        <begin position="186"/>
        <end position="210"/>
    </location>
</feature>
<dbReference type="InterPro" id="IPR018819">
    <property type="entry name" value="Nur1/Mug154"/>
</dbReference>
<dbReference type="GO" id="GO:0007096">
    <property type="term" value="P:regulation of exit from mitosis"/>
    <property type="evidence" value="ECO:0007669"/>
    <property type="project" value="TreeGrafter"/>
</dbReference>
<gene>
    <name evidence="7" type="ORF">RDB_LOCUS39510</name>
</gene>
<dbReference type="Proteomes" id="UP000663827">
    <property type="component" value="Unassembled WGS sequence"/>
</dbReference>
<evidence type="ECO:0000256" key="3">
    <source>
        <dbReference type="ARBA" id="ARBA00022989"/>
    </source>
</evidence>
<evidence type="ECO:0000256" key="4">
    <source>
        <dbReference type="ARBA" id="ARBA00023136"/>
    </source>
</evidence>
<dbReference type="GO" id="GO:0043007">
    <property type="term" value="P:maintenance of rDNA"/>
    <property type="evidence" value="ECO:0007669"/>
    <property type="project" value="TreeGrafter"/>
</dbReference>
<comment type="caution">
    <text evidence="7">The sequence shown here is derived from an EMBL/GenBank/DDBJ whole genome shotgun (WGS) entry which is preliminary data.</text>
</comment>
<evidence type="ECO:0000256" key="2">
    <source>
        <dbReference type="ARBA" id="ARBA00022692"/>
    </source>
</evidence>
<dbReference type="PANTHER" id="PTHR28293:SF1">
    <property type="entry name" value="NUCLEAR RIM PROTEIN 1"/>
    <property type="match status" value="1"/>
</dbReference>
<evidence type="ECO:0000313" key="7">
    <source>
        <dbReference type="EMBL" id="CAE7099546.1"/>
    </source>
</evidence>
<dbReference type="GO" id="GO:0012505">
    <property type="term" value="C:endomembrane system"/>
    <property type="evidence" value="ECO:0007669"/>
    <property type="project" value="UniProtKB-SubCell"/>
</dbReference>
<sequence>MSTTPRSIRRPRPSVPYNSDPTTPLAQYSERRSGRYSLSATYPFDWEAARGNRPAPYTSALGNGAPDTLRKKLARAAAEDGMGGGAASPAKTTKKRVVRKKPWRQRIVELPSAVYEWLYDLITFSNVPLPPPETSGRVLGGALHVIHFITRYSILRSHKVEEADWQDMHQEMHVVAGFEQEEPEPWFSWTTPVTILLLLGSLLNALYLFTTIRTYHLHLRENMVDSPRAKMVHMDMTNAARDMDTQPTSSLVWRLIRGLGTHMVSAWRLILGSKAGKATGKSSTHNIQQLDIWNPGELELSLFSVYSPAHALLWMIFSSHTWFVALILMVATSAQIFVLLRSYEGLLKDRRILQGEVMHEYNEKFVYPRITPVRKDACVMTHEAEMVSWRDQ</sequence>
<dbReference type="Pfam" id="PF10332">
    <property type="entry name" value="DUF2418"/>
    <property type="match status" value="1"/>
</dbReference>
<dbReference type="PANTHER" id="PTHR28293">
    <property type="entry name" value="NUCLEAR RIM PROTEIN 1"/>
    <property type="match status" value="1"/>
</dbReference>
<feature type="transmembrane region" description="Helical" evidence="6">
    <location>
        <begin position="323"/>
        <end position="343"/>
    </location>
</feature>
<evidence type="ECO:0008006" key="9">
    <source>
        <dbReference type="Google" id="ProtNLM"/>
    </source>
</evidence>
<feature type="compositionally biased region" description="Polar residues" evidence="5">
    <location>
        <begin position="17"/>
        <end position="26"/>
    </location>
</feature>
<comment type="subcellular location">
    <subcellularLocation>
        <location evidence="1">Endomembrane system</location>
        <topology evidence="1">Multi-pass membrane protein</topology>
    </subcellularLocation>
</comment>
<evidence type="ECO:0000313" key="8">
    <source>
        <dbReference type="Proteomes" id="UP000663827"/>
    </source>
</evidence>
<name>A0A8H3E0I9_9AGAM</name>
<evidence type="ECO:0000256" key="1">
    <source>
        <dbReference type="ARBA" id="ARBA00004127"/>
    </source>
</evidence>
<feature type="region of interest" description="Disordered" evidence="5">
    <location>
        <begin position="1"/>
        <end position="32"/>
    </location>
</feature>
<evidence type="ECO:0000256" key="5">
    <source>
        <dbReference type="SAM" id="MobiDB-lite"/>
    </source>
</evidence>
<keyword evidence="4 6" id="KW-0472">Membrane</keyword>
<reference evidence="7" key="1">
    <citation type="submission" date="2021-01" db="EMBL/GenBank/DDBJ databases">
        <authorList>
            <person name="Kaushik A."/>
        </authorList>
    </citation>
    <scope>NUCLEOTIDE SEQUENCE</scope>
    <source>
        <strain evidence="7">AG5</strain>
    </source>
</reference>
<evidence type="ECO:0000256" key="6">
    <source>
        <dbReference type="SAM" id="Phobius"/>
    </source>
</evidence>
<keyword evidence="2 6" id="KW-0812">Transmembrane</keyword>
<protein>
    <recommendedName>
        <fullName evidence="9">Nuclear rim protein 1</fullName>
    </recommendedName>
</protein>
<organism evidence="7 8">
    <name type="scientific">Rhizoctonia solani</name>
    <dbReference type="NCBI Taxonomy" id="456999"/>
    <lineage>
        <taxon>Eukaryota</taxon>
        <taxon>Fungi</taxon>
        <taxon>Dikarya</taxon>
        <taxon>Basidiomycota</taxon>
        <taxon>Agaricomycotina</taxon>
        <taxon>Agaricomycetes</taxon>
        <taxon>Cantharellales</taxon>
        <taxon>Ceratobasidiaceae</taxon>
        <taxon>Rhizoctonia</taxon>
    </lineage>
</organism>
<keyword evidence="3 6" id="KW-1133">Transmembrane helix</keyword>
<accession>A0A8H3E0I9</accession>
<dbReference type="EMBL" id="CAJNJQ010000778">
    <property type="protein sequence ID" value="CAE7099546.1"/>
    <property type="molecule type" value="Genomic_DNA"/>
</dbReference>